<evidence type="ECO:0000313" key="2">
    <source>
        <dbReference type="EMBL" id="KAF6225849.1"/>
    </source>
</evidence>
<evidence type="ECO:0000256" key="1">
    <source>
        <dbReference type="SAM" id="MobiDB-lite"/>
    </source>
</evidence>
<organism evidence="2 3">
    <name type="scientific">Letharia lupina</name>
    <dbReference type="NCBI Taxonomy" id="560253"/>
    <lineage>
        <taxon>Eukaryota</taxon>
        <taxon>Fungi</taxon>
        <taxon>Dikarya</taxon>
        <taxon>Ascomycota</taxon>
        <taxon>Pezizomycotina</taxon>
        <taxon>Lecanoromycetes</taxon>
        <taxon>OSLEUM clade</taxon>
        <taxon>Lecanoromycetidae</taxon>
        <taxon>Lecanorales</taxon>
        <taxon>Lecanorineae</taxon>
        <taxon>Parmeliaceae</taxon>
        <taxon>Letharia</taxon>
    </lineage>
</organism>
<comment type="caution">
    <text evidence="2">The sequence shown here is derived from an EMBL/GenBank/DDBJ whole genome shotgun (WGS) entry which is preliminary data.</text>
</comment>
<evidence type="ECO:0000313" key="3">
    <source>
        <dbReference type="Proteomes" id="UP000593566"/>
    </source>
</evidence>
<sequence>MTKYSTKPHSTMQDELRQLQEAEGEQHADRKKTGTSKNSKAAPPAAAGHYLKRTWSTGNEPSGEREPKHALVSNNSSTVDRWLKESMREQPWNNIGAILEPPPTKEAPGMRGETGSNSAVAGSEERK</sequence>
<feature type="region of interest" description="Disordered" evidence="1">
    <location>
        <begin position="93"/>
        <end position="127"/>
    </location>
</feature>
<accession>A0A8H6CM89</accession>
<dbReference type="Proteomes" id="UP000593566">
    <property type="component" value="Unassembled WGS sequence"/>
</dbReference>
<dbReference type="EMBL" id="JACCJB010000007">
    <property type="protein sequence ID" value="KAF6225849.1"/>
    <property type="molecule type" value="Genomic_DNA"/>
</dbReference>
<dbReference type="GeneID" id="59338246"/>
<name>A0A8H6CM89_9LECA</name>
<reference evidence="2 3" key="1">
    <citation type="journal article" date="2020" name="Genomics">
        <title>Complete, high-quality genomes from long-read metagenomic sequencing of two wolf lichen thalli reveals enigmatic genome architecture.</title>
        <authorList>
            <person name="McKenzie S.K."/>
            <person name="Walston R.F."/>
            <person name="Allen J.L."/>
        </authorList>
    </citation>
    <scope>NUCLEOTIDE SEQUENCE [LARGE SCALE GENOMIC DNA]</scope>
    <source>
        <strain evidence="2">WasteWater1</strain>
    </source>
</reference>
<dbReference type="RefSeq" id="XP_037154558.1">
    <property type="nucleotide sequence ID" value="XM_037300710.1"/>
</dbReference>
<protein>
    <submittedName>
        <fullName evidence="2">Uncharacterized protein</fullName>
    </submittedName>
</protein>
<feature type="compositionally biased region" description="Polar residues" evidence="1">
    <location>
        <begin position="1"/>
        <end position="11"/>
    </location>
</feature>
<feature type="region of interest" description="Disordered" evidence="1">
    <location>
        <begin position="1"/>
        <end position="76"/>
    </location>
</feature>
<keyword evidence="3" id="KW-1185">Reference proteome</keyword>
<gene>
    <name evidence="2" type="ORF">HO133_009851</name>
</gene>
<proteinExistence type="predicted"/>
<dbReference type="AlphaFoldDB" id="A0A8H6CM89"/>
<feature type="compositionally biased region" description="Basic and acidic residues" evidence="1">
    <location>
        <begin position="12"/>
        <end position="32"/>
    </location>
</feature>